<name>A0A2U3R2A4_ORITS</name>
<evidence type="ECO:0000313" key="2">
    <source>
        <dbReference type="Proteomes" id="UP000244992"/>
    </source>
</evidence>
<proteinExistence type="predicted"/>
<reference evidence="2" key="1">
    <citation type="submission" date="2018-03" db="EMBL/GenBank/DDBJ databases">
        <authorList>
            <person name="Batty M. E."/>
            <person name="Batty M E."/>
        </authorList>
    </citation>
    <scope>NUCLEOTIDE SEQUENCE [LARGE SCALE GENOMIC DNA]</scope>
</reference>
<dbReference type="EMBL" id="LS398550">
    <property type="protein sequence ID" value="SPR07336.1"/>
    <property type="molecule type" value="Genomic_DNA"/>
</dbReference>
<evidence type="ECO:0000313" key="1">
    <source>
        <dbReference type="EMBL" id="SPR07336.1"/>
    </source>
</evidence>
<dbReference type="AlphaFoldDB" id="A0A2U3R2A4"/>
<organism evidence="1 2">
    <name type="scientific">Orientia tsutsugamushi</name>
    <name type="common">Rickettsia tsutsugamushi</name>
    <dbReference type="NCBI Taxonomy" id="784"/>
    <lineage>
        <taxon>Bacteria</taxon>
        <taxon>Pseudomonadati</taxon>
        <taxon>Pseudomonadota</taxon>
        <taxon>Alphaproteobacteria</taxon>
        <taxon>Rickettsiales</taxon>
        <taxon>Rickettsiaceae</taxon>
        <taxon>Rickettsieae</taxon>
        <taxon>Orientia</taxon>
    </lineage>
</organism>
<dbReference type="Proteomes" id="UP000244992">
    <property type="component" value="Chromosome I"/>
</dbReference>
<sequence>MRANPKLAGFVDEDWKLNLLQSVHSNPPYYSEIAIYSPNVSGVIGRLMIDPFTLLLTSTNARDYQAIEDHMAKGMNVSEAIKSILIDRKVIL</sequence>
<accession>A0A2U3R2A4</accession>
<protein>
    <submittedName>
        <fullName evidence="1">Conjugal transfer protein TraC</fullName>
    </submittedName>
</protein>
<gene>
    <name evidence="1" type="primary">traC</name>
    <name evidence="1" type="ORF">KATO_01092</name>
</gene>